<evidence type="ECO:0000256" key="4">
    <source>
        <dbReference type="ARBA" id="ARBA00006958"/>
    </source>
</evidence>
<keyword evidence="8" id="KW-0479">Metal-binding</keyword>
<dbReference type="Proteomes" id="UP001549921">
    <property type="component" value="Unassembled WGS sequence"/>
</dbReference>
<comment type="caution">
    <text evidence="14">The sequence shown here is derived from an EMBL/GenBank/DDBJ whole genome shotgun (WGS) entry which is preliminary data.</text>
</comment>
<evidence type="ECO:0000256" key="3">
    <source>
        <dbReference type="ARBA" id="ARBA00004496"/>
    </source>
</evidence>
<comment type="similarity">
    <text evidence="4">Belongs to the HARBI1 family.</text>
</comment>
<evidence type="ECO:0000259" key="13">
    <source>
        <dbReference type="Pfam" id="PF13359"/>
    </source>
</evidence>
<evidence type="ECO:0000256" key="2">
    <source>
        <dbReference type="ARBA" id="ARBA00004123"/>
    </source>
</evidence>
<evidence type="ECO:0000256" key="10">
    <source>
        <dbReference type="ARBA" id="ARBA00023242"/>
    </source>
</evidence>
<dbReference type="GO" id="GO:0005634">
    <property type="term" value="C:nucleus"/>
    <property type="evidence" value="ECO:0007669"/>
    <property type="project" value="UniProtKB-SubCell"/>
</dbReference>
<dbReference type="InterPro" id="IPR026103">
    <property type="entry name" value="HARBI1_animal"/>
</dbReference>
<comment type="subcellular location">
    <subcellularLocation>
        <location evidence="3">Cytoplasm</location>
    </subcellularLocation>
    <subcellularLocation>
        <location evidence="2">Nucleus</location>
    </subcellularLocation>
</comment>
<evidence type="ECO:0000256" key="6">
    <source>
        <dbReference type="ARBA" id="ARBA00022490"/>
    </source>
</evidence>
<organism evidence="14 15">
    <name type="scientific">Loxostege sticticalis</name>
    <name type="common">Beet webworm moth</name>
    <dbReference type="NCBI Taxonomy" id="481309"/>
    <lineage>
        <taxon>Eukaryota</taxon>
        <taxon>Metazoa</taxon>
        <taxon>Ecdysozoa</taxon>
        <taxon>Arthropoda</taxon>
        <taxon>Hexapoda</taxon>
        <taxon>Insecta</taxon>
        <taxon>Pterygota</taxon>
        <taxon>Neoptera</taxon>
        <taxon>Endopterygota</taxon>
        <taxon>Lepidoptera</taxon>
        <taxon>Glossata</taxon>
        <taxon>Ditrysia</taxon>
        <taxon>Pyraloidea</taxon>
        <taxon>Crambidae</taxon>
        <taxon>Pyraustinae</taxon>
        <taxon>Loxostege</taxon>
    </lineage>
</organism>
<dbReference type="InterPro" id="IPR045249">
    <property type="entry name" value="HARBI1-like"/>
</dbReference>
<dbReference type="GO" id="GO:0016787">
    <property type="term" value="F:hydrolase activity"/>
    <property type="evidence" value="ECO:0007669"/>
    <property type="project" value="UniProtKB-KW"/>
</dbReference>
<proteinExistence type="inferred from homology"/>
<evidence type="ECO:0000256" key="11">
    <source>
        <dbReference type="ARBA" id="ARBA00030126"/>
    </source>
</evidence>
<accession>A0ABD0SVL9</accession>
<keyword evidence="7" id="KW-0540">Nuclease</keyword>
<dbReference type="InterPro" id="IPR027806">
    <property type="entry name" value="HARBI1_dom"/>
</dbReference>
<name>A0ABD0SVL9_LOXSC</name>
<dbReference type="PANTHER" id="PTHR22930:SF289">
    <property type="entry name" value="DDE TNP4 DOMAIN-CONTAINING PROTEIN-RELATED"/>
    <property type="match status" value="1"/>
</dbReference>
<gene>
    <name evidence="14" type="ORF">ABMA28_003290</name>
</gene>
<evidence type="ECO:0000256" key="9">
    <source>
        <dbReference type="ARBA" id="ARBA00022801"/>
    </source>
</evidence>
<dbReference type="Pfam" id="PF13359">
    <property type="entry name" value="DDE_Tnp_4"/>
    <property type="match status" value="1"/>
</dbReference>
<evidence type="ECO:0000256" key="7">
    <source>
        <dbReference type="ARBA" id="ARBA00022722"/>
    </source>
</evidence>
<comment type="function">
    <text evidence="12">Transposase-derived protein that may have nuclease activity. Does not have transposase activity.</text>
</comment>
<keyword evidence="9" id="KW-0378">Hydrolase</keyword>
<dbReference type="EMBL" id="JBEDNZ010000014">
    <property type="protein sequence ID" value="KAL0829807.1"/>
    <property type="molecule type" value="Genomic_DNA"/>
</dbReference>
<sequence length="348" mass="40072">MSLHQEILAETSSEDEIDELISVNRKRKVYLPRPDRFSTWDDECFLARFRVSKNVARWLSLRLHRWLEHPTMKNKAVTPVQQVLIALEYYACGSFQRCVGDTAGVHKSTVSRIIYRVSRAIASMRAEWISMPQTVEEIERTATEFYELSAFPKVIGAIDCTHIPIKSPGGPDAENYRNRKLTFSMNVQVICDAKMYITNIVARWPGSSHDSHIFNSSVIKGRLEDGEFNGYWLVGDKGYAVKPYLLTPLRDPVTDGEKLVFGCWKRRFPALSMKIRTHLERVQPIIVATAVLHNICKKYRDPMPPLLAPNMNQDSSTNEDENIVYTVARNDDLNRSQLINRYFNRLCQ</sequence>
<protein>
    <recommendedName>
        <fullName evidence="5">Putative nuclease HARBI1</fullName>
    </recommendedName>
    <alternativeName>
        <fullName evidence="11">Harbinger transposase-derived nuclease</fullName>
    </alternativeName>
</protein>
<evidence type="ECO:0000256" key="12">
    <source>
        <dbReference type="ARBA" id="ARBA00045850"/>
    </source>
</evidence>
<feature type="domain" description="DDE Tnp4" evidence="13">
    <location>
        <begin position="158"/>
        <end position="294"/>
    </location>
</feature>
<evidence type="ECO:0000313" key="14">
    <source>
        <dbReference type="EMBL" id="KAL0829807.1"/>
    </source>
</evidence>
<keyword evidence="6" id="KW-0963">Cytoplasm</keyword>
<evidence type="ECO:0000256" key="8">
    <source>
        <dbReference type="ARBA" id="ARBA00022723"/>
    </source>
</evidence>
<evidence type="ECO:0000256" key="5">
    <source>
        <dbReference type="ARBA" id="ARBA00015519"/>
    </source>
</evidence>
<evidence type="ECO:0000256" key="1">
    <source>
        <dbReference type="ARBA" id="ARBA00001968"/>
    </source>
</evidence>
<dbReference type="GO" id="GO:0046872">
    <property type="term" value="F:metal ion binding"/>
    <property type="evidence" value="ECO:0007669"/>
    <property type="project" value="UniProtKB-KW"/>
</dbReference>
<keyword evidence="10" id="KW-0539">Nucleus</keyword>
<dbReference type="GO" id="GO:0004518">
    <property type="term" value="F:nuclease activity"/>
    <property type="evidence" value="ECO:0007669"/>
    <property type="project" value="UniProtKB-KW"/>
</dbReference>
<dbReference type="AlphaFoldDB" id="A0ABD0SVL9"/>
<dbReference type="PANTHER" id="PTHR22930">
    <property type="match status" value="1"/>
</dbReference>
<comment type="cofactor">
    <cofactor evidence="1">
        <name>a divalent metal cation</name>
        <dbReference type="ChEBI" id="CHEBI:60240"/>
    </cofactor>
</comment>
<evidence type="ECO:0000313" key="15">
    <source>
        <dbReference type="Proteomes" id="UP001549921"/>
    </source>
</evidence>
<dbReference type="GO" id="GO:0005737">
    <property type="term" value="C:cytoplasm"/>
    <property type="evidence" value="ECO:0007669"/>
    <property type="project" value="UniProtKB-SubCell"/>
</dbReference>
<reference evidence="14 15" key="1">
    <citation type="submission" date="2024-06" db="EMBL/GenBank/DDBJ databases">
        <title>A chromosome-level genome assembly of beet webworm, Loxostege sticticalis.</title>
        <authorList>
            <person name="Zhang Y."/>
        </authorList>
    </citation>
    <scope>NUCLEOTIDE SEQUENCE [LARGE SCALE GENOMIC DNA]</scope>
    <source>
        <strain evidence="14">AQ028</strain>
        <tissue evidence="14">Male pupae</tissue>
    </source>
</reference>
<dbReference type="PRINTS" id="PR02086">
    <property type="entry name" value="PUTNUCHARBI1"/>
</dbReference>